<protein>
    <recommendedName>
        <fullName evidence="3">F-box domain-containing protein</fullName>
    </recommendedName>
</protein>
<keyword evidence="2" id="KW-1185">Reference proteome</keyword>
<evidence type="ECO:0000313" key="1">
    <source>
        <dbReference type="EMBL" id="TEB24056.1"/>
    </source>
</evidence>
<organism evidence="1 2">
    <name type="scientific">Coprinellus micaceus</name>
    <name type="common">Glistening ink-cap mushroom</name>
    <name type="synonym">Coprinus micaceus</name>
    <dbReference type="NCBI Taxonomy" id="71717"/>
    <lineage>
        <taxon>Eukaryota</taxon>
        <taxon>Fungi</taxon>
        <taxon>Dikarya</taxon>
        <taxon>Basidiomycota</taxon>
        <taxon>Agaricomycotina</taxon>
        <taxon>Agaricomycetes</taxon>
        <taxon>Agaricomycetidae</taxon>
        <taxon>Agaricales</taxon>
        <taxon>Agaricineae</taxon>
        <taxon>Psathyrellaceae</taxon>
        <taxon>Coprinellus</taxon>
    </lineage>
</organism>
<dbReference type="AlphaFoldDB" id="A0A4Y7SQB9"/>
<gene>
    <name evidence="1" type="ORF">FA13DRAFT_1797593</name>
</gene>
<comment type="caution">
    <text evidence="1">The sequence shown here is derived from an EMBL/GenBank/DDBJ whole genome shotgun (WGS) entry which is preliminary data.</text>
</comment>
<dbReference type="EMBL" id="QPFP01000071">
    <property type="protein sequence ID" value="TEB24056.1"/>
    <property type="molecule type" value="Genomic_DNA"/>
</dbReference>
<evidence type="ECO:0000313" key="2">
    <source>
        <dbReference type="Proteomes" id="UP000298030"/>
    </source>
</evidence>
<sequence length="277" mass="31254">MIQDVVVEIIDTVQNSKRDVLSTALVARSWVSRSRRHLAVHHWPDLQLKSFEEILDLARLLRSPNCTLVSLNKTFEHLNLESSPTTIGPLRLDSAALLGEGIFPFLRTTDVSCSLKIDLDHLFLQPTEISPFPWDVISNWKNLSYMSITAVLPSLDMLTSILFLLQSLHTVELDVEYLDSSVSPPTELLPKQLRELHLGPRGYALFSWLATLPRNSILIETMYLVVGEEDLASFHMFARSRTHQHLSYLEVRLRKDCVAGMCEAVGAARITDPVVAI</sequence>
<name>A0A4Y7SQB9_COPMI</name>
<dbReference type="OrthoDB" id="3124769at2759"/>
<reference evidence="1 2" key="1">
    <citation type="journal article" date="2019" name="Nat. Ecol. Evol.">
        <title>Megaphylogeny resolves global patterns of mushroom evolution.</title>
        <authorList>
            <person name="Varga T."/>
            <person name="Krizsan K."/>
            <person name="Foldi C."/>
            <person name="Dima B."/>
            <person name="Sanchez-Garcia M."/>
            <person name="Sanchez-Ramirez S."/>
            <person name="Szollosi G.J."/>
            <person name="Szarkandi J.G."/>
            <person name="Papp V."/>
            <person name="Albert L."/>
            <person name="Andreopoulos W."/>
            <person name="Angelini C."/>
            <person name="Antonin V."/>
            <person name="Barry K.W."/>
            <person name="Bougher N.L."/>
            <person name="Buchanan P."/>
            <person name="Buyck B."/>
            <person name="Bense V."/>
            <person name="Catcheside P."/>
            <person name="Chovatia M."/>
            <person name="Cooper J."/>
            <person name="Damon W."/>
            <person name="Desjardin D."/>
            <person name="Finy P."/>
            <person name="Geml J."/>
            <person name="Haridas S."/>
            <person name="Hughes K."/>
            <person name="Justo A."/>
            <person name="Karasinski D."/>
            <person name="Kautmanova I."/>
            <person name="Kiss B."/>
            <person name="Kocsube S."/>
            <person name="Kotiranta H."/>
            <person name="LaButti K.M."/>
            <person name="Lechner B.E."/>
            <person name="Liimatainen K."/>
            <person name="Lipzen A."/>
            <person name="Lukacs Z."/>
            <person name="Mihaltcheva S."/>
            <person name="Morgado L.N."/>
            <person name="Niskanen T."/>
            <person name="Noordeloos M.E."/>
            <person name="Ohm R.A."/>
            <person name="Ortiz-Santana B."/>
            <person name="Ovrebo C."/>
            <person name="Racz N."/>
            <person name="Riley R."/>
            <person name="Savchenko A."/>
            <person name="Shiryaev A."/>
            <person name="Soop K."/>
            <person name="Spirin V."/>
            <person name="Szebenyi C."/>
            <person name="Tomsovsky M."/>
            <person name="Tulloss R.E."/>
            <person name="Uehling J."/>
            <person name="Grigoriev I.V."/>
            <person name="Vagvolgyi C."/>
            <person name="Papp T."/>
            <person name="Martin F.M."/>
            <person name="Miettinen O."/>
            <person name="Hibbett D.S."/>
            <person name="Nagy L.G."/>
        </authorList>
    </citation>
    <scope>NUCLEOTIDE SEQUENCE [LARGE SCALE GENOMIC DNA]</scope>
    <source>
        <strain evidence="1 2">FP101781</strain>
    </source>
</reference>
<accession>A0A4Y7SQB9</accession>
<dbReference type="Proteomes" id="UP000298030">
    <property type="component" value="Unassembled WGS sequence"/>
</dbReference>
<proteinExistence type="predicted"/>
<evidence type="ECO:0008006" key="3">
    <source>
        <dbReference type="Google" id="ProtNLM"/>
    </source>
</evidence>